<dbReference type="InterPro" id="IPR005900">
    <property type="entry name" value="6-phosphogluconolactonase_DevB"/>
</dbReference>
<dbReference type="PANTHER" id="PTHR11054:SF0">
    <property type="entry name" value="6-PHOSPHOGLUCONOLACTONASE"/>
    <property type="match status" value="1"/>
</dbReference>
<evidence type="ECO:0000256" key="6">
    <source>
        <dbReference type="ARBA" id="ARBA00020337"/>
    </source>
</evidence>
<evidence type="ECO:0000259" key="8">
    <source>
        <dbReference type="Pfam" id="PF01182"/>
    </source>
</evidence>
<sequence length="249" mass="27698">MIKIFTDSKDLSAFAADYFTAAARKAIAEKGTFNVALTGGNSPLQLYTLLASPQYSGSIDWSKTYIFWGDERWVPLDDKRSNAGMAYAALLDHVPVNKDHVYPMWSDQLPPGEYAAVYEKLLRSHFDKSGGTFDLILLGMGEDGHTASLFPGTQVTREQHTWVKAYYLNPQQMYRITLTAPLINLADRIMVITFGENKSDALAHVLEGKRDTITYPAQLLQPEKGELIWAIDDKAAAALSPDYIKTNGI</sequence>
<dbReference type="OrthoDB" id="9810967at2"/>
<dbReference type="EMBL" id="QEAS01000002">
    <property type="protein sequence ID" value="PWG82027.1"/>
    <property type="molecule type" value="Genomic_DNA"/>
</dbReference>
<protein>
    <recommendedName>
        <fullName evidence="6 7">6-phosphogluconolactonase</fullName>
        <shortName evidence="7">6PGL</shortName>
        <ecNumber evidence="5 7">3.1.1.31</ecNumber>
    </recommendedName>
</protein>
<evidence type="ECO:0000256" key="7">
    <source>
        <dbReference type="RuleBase" id="RU365095"/>
    </source>
</evidence>
<dbReference type="GO" id="GO:0017057">
    <property type="term" value="F:6-phosphogluconolactonase activity"/>
    <property type="evidence" value="ECO:0007669"/>
    <property type="project" value="UniProtKB-UniRule"/>
</dbReference>
<evidence type="ECO:0000256" key="4">
    <source>
        <dbReference type="ARBA" id="ARBA00010662"/>
    </source>
</evidence>
<feature type="domain" description="Glucosamine/galactosamine-6-phosphate isomerase" evidence="8">
    <location>
        <begin position="7"/>
        <end position="229"/>
    </location>
</feature>
<dbReference type="Gene3D" id="3.40.50.1360">
    <property type="match status" value="1"/>
</dbReference>
<evidence type="ECO:0000313" key="10">
    <source>
        <dbReference type="Proteomes" id="UP000245647"/>
    </source>
</evidence>
<keyword evidence="7" id="KW-0378">Hydrolase</keyword>
<proteinExistence type="inferred from homology"/>
<dbReference type="Proteomes" id="UP000245647">
    <property type="component" value="Unassembled WGS sequence"/>
</dbReference>
<dbReference type="GO" id="GO:0005975">
    <property type="term" value="P:carbohydrate metabolic process"/>
    <property type="evidence" value="ECO:0007669"/>
    <property type="project" value="UniProtKB-UniRule"/>
</dbReference>
<dbReference type="SUPFAM" id="SSF100950">
    <property type="entry name" value="NagB/RpiA/CoA transferase-like"/>
    <property type="match status" value="1"/>
</dbReference>
<organism evidence="9 10">
    <name type="scientific">Pararcticibacter amylolyticus</name>
    <dbReference type="NCBI Taxonomy" id="2173175"/>
    <lineage>
        <taxon>Bacteria</taxon>
        <taxon>Pseudomonadati</taxon>
        <taxon>Bacteroidota</taxon>
        <taxon>Sphingobacteriia</taxon>
        <taxon>Sphingobacteriales</taxon>
        <taxon>Sphingobacteriaceae</taxon>
        <taxon>Pararcticibacter</taxon>
    </lineage>
</organism>
<name>A0A2U2PKT3_9SPHI</name>
<gene>
    <name evidence="7 9" type="primary">pgl</name>
    <name evidence="9" type="ORF">DDR33_03115</name>
</gene>
<dbReference type="UniPathway" id="UPA00115">
    <property type="reaction ID" value="UER00409"/>
</dbReference>
<dbReference type="NCBIfam" id="TIGR01198">
    <property type="entry name" value="pgl"/>
    <property type="match status" value="1"/>
</dbReference>
<reference evidence="9 10" key="1">
    <citation type="submission" date="2018-04" db="EMBL/GenBank/DDBJ databases">
        <title>Pedobacter chongqingensis sp. nov., isolated from a rottenly hemp rope.</title>
        <authorList>
            <person name="Cai Y."/>
        </authorList>
    </citation>
    <scope>NUCLEOTIDE SEQUENCE [LARGE SCALE GENOMIC DNA]</scope>
    <source>
        <strain evidence="9 10">FJ4-8</strain>
    </source>
</reference>
<accession>A0A2U2PKT3</accession>
<dbReference type="EC" id="3.1.1.31" evidence="5 7"/>
<dbReference type="PANTHER" id="PTHR11054">
    <property type="entry name" value="6-PHOSPHOGLUCONOLACTONASE"/>
    <property type="match status" value="1"/>
</dbReference>
<dbReference type="CDD" id="cd01400">
    <property type="entry name" value="6PGL"/>
    <property type="match status" value="1"/>
</dbReference>
<comment type="function">
    <text evidence="2 7">Hydrolysis of 6-phosphogluconolactone to 6-phosphogluconate.</text>
</comment>
<dbReference type="InterPro" id="IPR006148">
    <property type="entry name" value="Glc/Gal-6P_isomerase"/>
</dbReference>
<comment type="pathway">
    <text evidence="3 7">Carbohydrate degradation; pentose phosphate pathway; D-ribulose 5-phosphate from D-glucose 6-phosphate (oxidative stage): step 2/3.</text>
</comment>
<comment type="similarity">
    <text evidence="4 7">Belongs to the glucosamine/galactosamine-6-phosphate isomerase family. 6-phosphogluconolactonase subfamily.</text>
</comment>
<dbReference type="AlphaFoldDB" id="A0A2U2PKT3"/>
<evidence type="ECO:0000256" key="1">
    <source>
        <dbReference type="ARBA" id="ARBA00000832"/>
    </source>
</evidence>
<comment type="caution">
    <text evidence="9">The sequence shown here is derived from an EMBL/GenBank/DDBJ whole genome shotgun (WGS) entry which is preliminary data.</text>
</comment>
<evidence type="ECO:0000256" key="3">
    <source>
        <dbReference type="ARBA" id="ARBA00004961"/>
    </source>
</evidence>
<comment type="catalytic activity">
    <reaction evidence="1 7">
        <text>6-phospho-D-glucono-1,5-lactone + H2O = 6-phospho-D-gluconate + H(+)</text>
        <dbReference type="Rhea" id="RHEA:12556"/>
        <dbReference type="ChEBI" id="CHEBI:15377"/>
        <dbReference type="ChEBI" id="CHEBI:15378"/>
        <dbReference type="ChEBI" id="CHEBI:57955"/>
        <dbReference type="ChEBI" id="CHEBI:58759"/>
        <dbReference type="EC" id="3.1.1.31"/>
    </reaction>
</comment>
<dbReference type="Pfam" id="PF01182">
    <property type="entry name" value="Glucosamine_iso"/>
    <property type="match status" value="1"/>
</dbReference>
<keyword evidence="10" id="KW-1185">Reference proteome</keyword>
<dbReference type="InterPro" id="IPR037171">
    <property type="entry name" value="NagB/RpiA_transferase-like"/>
</dbReference>
<dbReference type="RefSeq" id="WP_109414304.1">
    <property type="nucleotide sequence ID" value="NZ_QEAS01000002.1"/>
</dbReference>
<evidence type="ECO:0000256" key="5">
    <source>
        <dbReference type="ARBA" id="ARBA00013198"/>
    </source>
</evidence>
<dbReference type="GO" id="GO:0006098">
    <property type="term" value="P:pentose-phosphate shunt"/>
    <property type="evidence" value="ECO:0007669"/>
    <property type="project" value="UniProtKB-UniPathway"/>
</dbReference>
<dbReference type="InterPro" id="IPR039104">
    <property type="entry name" value="6PGL"/>
</dbReference>
<evidence type="ECO:0000313" key="9">
    <source>
        <dbReference type="EMBL" id="PWG82027.1"/>
    </source>
</evidence>
<evidence type="ECO:0000256" key="2">
    <source>
        <dbReference type="ARBA" id="ARBA00002681"/>
    </source>
</evidence>